<evidence type="ECO:0000313" key="1">
    <source>
        <dbReference type="EMBL" id="MFC5469894.1"/>
    </source>
</evidence>
<comment type="caution">
    <text evidence="1">The sequence shown here is derived from an EMBL/GenBank/DDBJ whole genome shotgun (WGS) entry which is preliminary data.</text>
</comment>
<dbReference type="InterPro" id="IPR014230">
    <property type="entry name" value="Spore_YhbH"/>
</dbReference>
<dbReference type="PANTHER" id="PTHR30510">
    <property type="entry name" value="UPF0229 PROTEIN YEAH"/>
    <property type="match status" value="1"/>
</dbReference>
<evidence type="ECO:0000313" key="2">
    <source>
        <dbReference type="Proteomes" id="UP001596105"/>
    </source>
</evidence>
<dbReference type="PANTHER" id="PTHR30510:SF2">
    <property type="entry name" value="UPF0229 PROTEIN YEAH"/>
    <property type="match status" value="1"/>
</dbReference>
<organism evidence="1 2">
    <name type="scientific">Cohnella suwonensis</name>
    <dbReference type="NCBI Taxonomy" id="696072"/>
    <lineage>
        <taxon>Bacteria</taxon>
        <taxon>Bacillati</taxon>
        <taxon>Bacillota</taxon>
        <taxon>Bacilli</taxon>
        <taxon>Bacillales</taxon>
        <taxon>Paenibacillaceae</taxon>
        <taxon>Cohnella</taxon>
    </lineage>
</organism>
<protein>
    <submittedName>
        <fullName evidence="1">Sporulation protein YhbH</fullName>
    </submittedName>
</protein>
<keyword evidence="2" id="KW-1185">Reference proteome</keyword>
<dbReference type="RefSeq" id="WP_209751023.1">
    <property type="nucleotide sequence ID" value="NZ_JBHSMH010000042.1"/>
</dbReference>
<gene>
    <name evidence="1" type="primary">yhbH</name>
    <name evidence="1" type="ORF">ACFPPD_14260</name>
</gene>
<dbReference type="InterPro" id="IPR006698">
    <property type="entry name" value="UPF0229"/>
</dbReference>
<reference evidence="2" key="1">
    <citation type="journal article" date="2019" name="Int. J. Syst. Evol. Microbiol.">
        <title>The Global Catalogue of Microorganisms (GCM) 10K type strain sequencing project: providing services to taxonomists for standard genome sequencing and annotation.</title>
        <authorList>
            <consortium name="The Broad Institute Genomics Platform"/>
            <consortium name="The Broad Institute Genome Sequencing Center for Infectious Disease"/>
            <person name="Wu L."/>
            <person name="Ma J."/>
        </authorList>
    </citation>
    <scope>NUCLEOTIDE SEQUENCE [LARGE SCALE GENOMIC DNA]</scope>
    <source>
        <strain evidence="2">CCUG 57113</strain>
    </source>
</reference>
<dbReference type="NCBIfam" id="TIGR02877">
    <property type="entry name" value="spore_yhbH"/>
    <property type="match status" value="1"/>
</dbReference>
<dbReference type="EMBL" id="JBHSMH010000042">
    <property type="protein sequence ID" value="MFC5469894.1"/>
    <property type="molecule type" value="Genomic_DNA"/>
</dbReference>
<proteinExistence type="predicted"/>
<dbReference type="Proteomes" id="UP001596105">
    <property type="component" value="Unassembled WGS sequence"/>
</dbReference>
<accession>A0ABW0LVQ2</accession>
<name>A0ABW0LVQ2_9BACL</name>
<sequence>MNHPSFILSREDWSLHRKGYQDQARHQQKVRDAIKQNLPDLISEENIVMSDGRQIIKIPIRSLDEYHFIYNTNKKKHVGQGDGDSQVGDVLGVDPTPAGGKGEGAGSDPGDDVVEAEISIAELETMLFEELELPYLKKKDKQQIEVKEVRFTDVRRKGIMSNIDKKRTILENLRRNSRDGRSEIGGISPDDLRFKTWEEIVKPQNNAVILAMMDTSGSMGSFEKYCARSFFFWMSRFLRRQYEKVDIVFIAHHTEAKEVTEEEFFTRGESGGTICSSAYIKALEIIDSRYPPSLYNIYPFHFSDGDNLTSDNERCVRLIKELLERSNIFGYGEVNQYNRSSTLMSAYKHLEHQQFLYYVIKEKGEIYNALKTFFRKREAVG</sequence>
<dbReference type="Pfam" id="PF04285">
    <property type="entry name" value="DUF444"/>
    <property type="match status" value="2"/>
</dbReference>